<dbReference type="GO" id="GO:0006310">
    <property type="term" value="P:DNA recombination"/>
    <property type="evidence" value="ECO:0007669"/>
    <property type="project" value="UniProtKB-UniRule"/>
</dbReference>
<evidence type="ECO:0000256" key="14">
    <source>
        <dbReference type="ARBA" id="ARBA00023235"/>
    </source>
</evidence>
<evidence type="ECO:0000256" key="12">
    <source>
        <dbReference type="ARBA" id="ARBA00023172"/>
    </source>
</evidence>
<dbReference type="SUPFAM" id="SSF52540">
    <property type="entry name" value="P-loop containing nucleoside triphosphate hydrolases"/>
    <property type="match status" value="2"/>
</dbReference>
<dbReference type="FunFam" id="3.40.50.300:FF:000296">
    <property type="entry name" value="ATP-dependent DNA helicase RecQ"/>
    <property type="match status" value="1"/>
</dbReference>
<evidence type="ECO:0000256" key="17">
    <source>
        <dbReference type="SAM" id="Coils"/>
    </source>
</evidence>
<keyword evidence="14" id="KW-0413">Isomerase</keyword>
<dbReference type="SMART" id="SM00341">
    <property type="entry name" value="HRDC"/>
    <property type="match status" value="1"/>
</dbReference>
<feature type="coiled-coil region" evidence="17">
    <location>
        <begin position="353"/>
        <end position="380"/>
    </location>
</feature>
<dbReference type="Gene3D" id="1.10.10.10">
    <property type="entry name" value="Winged helix-like DNA-binding domain superfamily/Winged helix DNA-binding domain"/>
    <property type="match status" value="1"/>
</dbReference>
<feature type="compositionally biased region" description="Basic and acidic residues" evidence="18">
    <location>
        <begin position="514"/>
        <end position="534"/>
    </location>
</feature>
<dbReference type="NCBIfam" id="TIGR00614">
    <property type="entry name" value="recQ_fam"/>
    <property type="match status" value="1"/>
</dbReference>
<dbReference type="Pfam" id="PF09382">
    <property type="entry name" value="RQC"/>
    <property type="match status" value="1"/>
</dbReference>
<comment type="cofactor">
    <cofactor evidence="2">
        <name>Zn(2+)</name>
        <dbReference type="ChEBI" id="CHEBI:29105"/>
    </cofactor>
</comment>
<dbReference type="InterPro" id="IPR006293">
    <property type="entry name" value="DNA_helicase_ATP-dep_RecQ_bac"/>
</dbReference>
<feature type="region of interest" description="Disordered" evidence="18">
    <location>
        <begin position="514"/>
        <end position="536"/>
    </location>
</feature>
<dbReference type="SUPFAM" id="SSF47819">
    <property type="entry name" value="HRDC-like"/>
    <property type="match status" value="1"/>
</dbReference>
<evidence type="ECO:0000256" key="11">
    <source>
        <dbReference type="ARBA" id="ARBA00023125"/>
    </source>
</evidence>
<dbReference type="EMBL" id="JANUCT010000001">
    <property type="protein sequence ID" value="MCS3902021.1"/>
    <property type="molecule type" value="Genomic_DNA"/>
</dbReference>
<evidence type="ECO:0000259" key="21">
    <source>
        <dbReference type="PROSITE" id="PS51194"/>
    </source>
</evidence>
<dbReference type="GO" id="GO:0005524">
    <property type="term" value="F:ATP binding"/>
    <property type="evidence" value="ECO:0007669"/>
    <property type="project" value="UniProtKB-KW"/>
</dbReference>
<dbReference type="NCBIfam" id="TIGR01389">
    <property type="entry name" value="recQ"/>
    <property type="match status" value="1"/>
</dbReference>
<keyword evidence="4" id="KW-0479">Metal-binding</keyword>
<keyword evidence="17" id="KW-0175">Coiled coil</keyword>
<dbReference type="InterPro" id="IPR044876">
    <property type="entry name" value="HRDC_dom_sf"/>
</dbReference>
<accession>A0AAE3L0Q8</accession>
<keyword evidence="11" id="KW-0238">DNA-binding</keyword>
<keyword evidence="13" id="KW-0234">DNA repair</keyword>
<dbReference type="SMART" id="SM00956">
    <property type="entry name" value="RQC"/>
    <property type="match status" value="1"/>
</dbReference>
<evidence type="ECO:0000313" key="22">
    <source>
        <dbReference type="EMBL" id="MCS3902021.1"/>
    </source>
</evidence>
<keyword evidence="23" id="KW-1185">Reference proteome</keyword>
<feature type="domain" description="Helicase ATP-binding" evidence="20">
    <location>
        <begin position="34"/>
        <end position="202"/>
    </location>
</feature>
<dbReference type="InterPro" id="IPR032284">
    <property type="entry name" value="RecQ_Zn-bd"/>
</dbReference>
<dbReference type="FunFam" id="3.40.50.300:FF:000156">
    <property type="entry name" value="ATP-dependent DNA helicase recQ"/>
    <property type="match status" value="1"/>
</dbReference>
<keyword evidence="7 22" id="KW-0378">Hydrolase</keyword>
<dbReference type="GO" id="GO:0030894">
    <property type="term" value="C:replisome"/>
    <property type="evidence" value="ECO:0007669"/>
    <property type="project" value="TreeGrafter"/>
</dbReference>
<comment type="cofactor">
    <cofactor evidence="1">
        <name>Mg(2+)</name>
        <dbReference type="ChEBI" id="CHEBI:18420"/>
    </cofactor>
</comment>
<dbReference type="FunFam" id="1.10.10.10:FF:000175">
    <property type="entry name" value="ATP-dependent DNA helicase RecQ"/>
    <property type="match status" value="1"/>
</dbReference>
<dbReference type="CDD" id="cd18794">
    <property type="entry name" value="SF2_C_RecQ"/>
    <property type="match status" value="1"/>
</dbReference>
<evidence type="ECO:0000259" key="20">
    <source>
        <dbReference type="PROSITE" id="PS51192"/>
    </source>
</evidence>
<evidence type="ECO:0000256" key="13">
    <source>
        <dbReference type="ARBA" id="ARBA00023204"/>
    </source>
</evidence>
<dbReference type="GO" id="GO:0009378">
    <property type="term" value="F:four-way junction helicase activity"/>
    <property type="evidence" value="ECO:0007669"/>
    <property type="project" value="TreeGrafter"/>
</dbReference>
<evidence type="ECO:0000256" key="4">
    <source>
        <dbReference type="ARBA" id="ARBA00022723"/>
    </source>
</evidence>
<comment type="catalytic activity">
    <reaction evidence="15">
        <text>Couples ATP hydrolysis with the unwinding of duplex DNA by translocating in the 3'-5' direction.</text>
        <dbReference type="EC" id="5.6.2.4"/>
    </reaction>
</comment>
<dbReference type="GO" id="GO:0006260">
    <property type="term" value="P:DNA replication"/>
    <property type="evidence" value="ECO:0007669"/>
    <property type="project" value="InterPro"/>
</dbReference>
<dbReference type="InterPro" id="IPR004589">
    <property type="entry name" value="DNA_helicase_ATP-dep_RecQ"/>
</dbReference>
<dbReference type="Pfam" id="PF00570">
    <property type="entry name" value="HRDC"/>
    <property type="match status" value="1"/>
</dbReference>
<dbReference type="GO" id="GO:0043138">
    <property type="term" value="F:3'-5' DNA helicase activity"/>
    <property type="evidence" value="ECO:0007669"/>
    <property type="project" value="UniProtKB-EC"/>
</dbReference>
<feature type="domain" description="Helicase C-terminal" evidence="21">
    <location>
        <begin position="223"/>
        <end position="373"/>
    </location>
</feature>
<dbReference type="EC" id="5.6.2.4" evidence="16"/>
<dbReference type="GO" id="GO:0009432">
    <property type="term" value="P:SOS response"/>
    <property type="evidence" value="ECO:0007669"/>
    <property type="project" value="UniProtKB-UniRule"/>
</dbReference>
<dbReference type="GO" id="GO:0046872">
    <property type="term" value="F:metal ion binding"/>
    <property type="evidence" value="ECO:0007669"/>
    <property type="project" value="UniProtKB-KW"/>
</dbReference>
<proteinExistence type="inferred from homology"/>
<dbReference type="PROSITE" id="PS51194">
    <property type="entry name" value="HELICASE_CTER"/>
    <property type="match status" value="1"/>
</dbReference>
<protein>
    <recommendedName>
        <fullName evidence="16">DNA helicase RecQ</fullName>
        <ecNumber evidence="16">5.6.2.4</ecNumber>
    </recommendedName>
</protein>
<comment type="similarity">
    <text evidence="3">Belongs to the helicase family. RecQ subfamily.</text>
</comment>
<dbReference type="GO" id="GO:0003677">
    <property type="term" value="F:DNA binding"/>
    <property type="evidence" value="ECO:0007669"/>
    <property type="project" value="UniProtKB-KW"/>
</dbReference>
<evidence type="ECO:0000256" key="9">
    <source>
        <dbReference type="ARBA" id="ARBA00022833"/>
    </source>
</evidence>
<name>A0AAE3L0Q8_9GAMM</name>
<gene>
    <name evidence="22" type="ORF">J2T55_000013</name>
</gene>
<dbReference type="CDD" id="cd17920">
    <property type="entry name" value="DEXHc_RecQ"/>
    <property type="match status" value="1"/>
</dbReference>
<evidence type="ECO:0000256" key="7">
    <source>
        <dbReference type="ARBA" id="ARBA00022801"/>
    </source>
</evidence>
<evidence type="ECO:0000256" key="5">
    <source>
        <dbReference type="ARBA" id="ARBA00022741"/>
    </source>
</evidence>
<evidence type="ECO:0000313" key="23">
    <source>
        <dbReference type="Proteomes" id="UP001204445"/>
    </source>
</evidence>
<dbReference type="Pfam" id="PF00271">
    <property type="entry name" value="Helicase_C"/>
    <property type="match status" value="1"/>
</dbReference>
<dbReference type="PROSITE" id="PS50967">
    <property type="entry name" value="HRDC"/>
    <property type="match status" value="1"/>
</dbReference>
<comment type="caution">
    <text evidence="22">The sequence shown here is derived from an EMBL/GenBank/DDBJ whole genome shotgun (WGS) entry which is preliminary data.</text>
</comment>
<dbReference type="SMART" id="SM00490">
    <property type="entry name" value="HELICc"/>
    <property type="match status" value="1"/>
</dbReference>
<evidence type="ECO:0000256" key="16">
    <source>
        <dbReference type="NCBIfam" id="TIGR01389"/>
    </source>
</evidence>
<evidence type="ECO:0000256" key="18">
    <source>
        <dbReference type="SAM" id="MobiDB-lite"/>
    </source>
</evidence>
<dbReference type="GO" id="GO:0006281">
    <property type="term" value="P:DNA repair"/>
    <property type="evidence" value="ECO:0007669"/>
    <property type="project" value="UniProtKB-KW"/>
</dbReference>
<keyword evidence="12" id="KW-0233">DNA recombination</keyword>
<dbReference type="InterPro" id="IPR018982">
    <property type="entry name" value="RQC_domain"/>
</dbReference>
<dbReference type="PANTHER" id="PTHR13710">
    <property type="entry name" value="DNA HELICASE RECQ FAMILY MEMBER"/>
    <property type="match status" value="1"/>
</dbReference>
<keyword evidence="10" id="KW-0067">ATP-binding</keyword>
<feature type="domain" description="HRDC" evidence="19">
    <location>
        <begin position="532"/>
        <end position="612"/>
    </location>
</feature>
<dbReference type="Gene3D" id="3.40.50.300">
    <property type="entry name" value="P-loop containing nucleotide triphosphate hydrolases"/>
    <property type="match status" value="2"/>
</dbReference>
<dbReference type="GO" id="GO:0005737">
    <property type="term" value="C:cytoplasm"/>
    <property type="evidence" value="ECO:0007669"/>
    <property type="project" value="TreeGrafter"/>
</dbReference>
<evidence type="ECO:0000256" key="3">
    <source>
        <dbReference type="ARBA" id="ARBA00005446"/>
    </source>
</evidence>
<dbReference type="PROSITE" id="PS51192">
    <property type="entry name" value="HELICASE_ATP_BIND_1"/>
    <property type="match status" value="1"/>
</dbReference>
<dbReference type="InterPro" id="IPR002121">
    <property type="entry name" value="HRDC_dom"/>
</dbReference>
<dbReference type="PANTHER" id="PTHR13710:SF105">
    <property type="entry name" value="ATP-DEPENDENT DNA HELICASE Q1"/>
    <property type="match status" value="1"/>
</dbReference>
<dbReference type="InterPro" id="IPR036388">
    <property type="entry name" value="WH-like_DNA-bd_sf"/>
</dbReference>
<dbReference type="RefSeq" id="WP_259053251.1">
    <property type="nucleotide sequence ID" value="NZ_JANUCT010000001.1"/>
</dbReference>
<dbReference type="InterPro" id="IPR001650">
    <property type="entry name" value="Helicase_C-like"/>
</dbReference>
<evidence type="ECO:0000256" key="1">
    <source>
        <dbReference type="ARBA" id="ARBA00001946"/>
    </source>
</evidence>
<reference evidence="22" key="1">
    <citation type="submission" date="2022-08" db="EMBL/GenBank/DDBJ databases">
        <title>Genomic Encyclopedia of Type Strains, Phase III (KMG-III): the genomes of soil and plant-associated and newly described type strains.</title>
        <authorList>
            <person name="Whitman W."/>
        </authorList>
    </citation>
    <scope>NUCLEOTIDE SEQUENCE</scope>
    <source>
        <strain evidence="22">HMT 1</strain>
    </source>
</reference>
<dbReference type="GO" id="GO:0016787">
    <property type="term" value="F:hydrolase activity"/>
    <property type="evidence" value="ECO:0007669"/>
    <property type="project" value="UniProtKB-KW"/>
</dbReference>
<evidence type="ECO:0000256" key="2">
    <source>
        <dbReference type="ARBA" id="ARBA00001947"/>
    </source>
</evidence>
<dbReference type="InterPro" id="IPR027417">
    <property type="entry name" value="P-loop_NTPase"/>
</dbReference>
<evidence type="ECO:0000256" key="10">
    <source>
        <dbReference type="ARBA" id="ARBA00022840"/>
    </source>
</evidence>
<dbReference type="Pfam" id="PF00270">
    <property type="entry name" value="DEAD"/>
    <property type="match status" value="1"/>
</dbReference>
<dbReference type="Proteomes" id="UP001204445">
    <property type="component" value="Unassembled WGS sequence"/>
</dbReference>
<dbReference type="Pfam" id="PF16124">
    <property type="entry name" value="RecQ_Zn_bind"/>
    <property type="match status" value="1"/>
</dbReference>
<organism evidence="22 23">
    <name type="scientific">Methylohalomonas lacus</name>
    <dbReference type="NCBI Taxonomy" id="398773"/>
    <lineage>
        <taxon>Bacteria</taxon>
        <taxon>Pseudomonadati</taxon>
        <taxon>Pseudomonadota</taxon>
        <taxon>Gammaproteobacteria</taxon>
        <taxon>Methylohalomonadales</taxon>
        <taxon>Methylohalomonadaceae</taxon>
        <taxon>Methylohalomonas</taxon>
    </lineage>
</organism>
<dbReference type="InterPro" id="IPR010997">
    <property type="entry name" value="HRDC-like_sf"/>
</dbReference>
<dbReference type="AlphaFoldDB" id="A0AAE3L0Q8"/>
<evidence type="ECO:0000256" key="15">
    <source>
        <dbReference type="ARBA" id="ARBA00034617"/>
    </source>
</evidence>
<dbReference type="InterPro" id="IPR011545">
    <property type="entry name" value="DEAD/DEAH_box_helicase_dom"/>
</dbReference>
<evidence type="ECO:0000259" key="19">
    <source>
        <dbReference type="PROSITE" id="PS50967"/>
    </source>
</evidence>
<keyword evidence="6" id="KW-0227">DNA damage</keyword>
<keyword evidence="9" id="KW-0862">Zinc</keyword>
<dbReference type="InterPro" id="IPR014001">
    <property type="entry name" value="Helicase_ATP-bd"/>
</dbReference>
<evidence type="ECO:0000256" key="6">
    <source>
        <dbReference type="ARBA" id="ARBA00022763"/>
    </source>
</evidence>
<evidence type="ECO:0000256" key="8">
    <source>
        <dbReference type="ARBA" id="ARBA00022806"/>
    </source>
</evidence>
<keyword evidence="5" id="KW-0547">Nucleotide-binding</keyword>
<dbReference type="Gene3D" id="1.10.150.80">
    <property type="entry name" value="HRDC domain"/>
    <property type="match status" value="1"/>
</dbReference>
<dbReference type="GO" id="GO:0043590">
    <property type="term" value="C:bacterial nucleoid"/>
    <property type="evidence" value="ECO:0007669"/>
    <property type="project" value="TreeGrafter"/>
</dbReference>
<keyword evidence="8 22" id="KW-0347">Helicase</keyword>
<sequence>MPEAVASTSPTTPETLLRDVFGLREFRGQQRAVIDAIVEGCNALVLMPTGGGKSLCYQIPALLRPGTAVVVSPLIALMRDQVAALERYGVRAACLHTGLDDDDRRAIEQQLDAGELDLLYLAPERLLSASMLARLERIDLALFAIDEAHCVSQWGHAFRPEYMQLSQLGERFPAVPRLALTATADARTRGEIQQQLLDDDAGCFIDSFDRPNIHYQVGIKDRANDQLLAFIRKNHPNDAGIVYCLSRKRTEAVAEWLTNQGLTALPYHAGLSAQAREDCQTRFLREDGIIIVATVAFGMGIDKPDVRFVAHLDLPKSLEAYYQETGRAGRDGQPANAWLVYSLQDIVQVRQLIARSEVNANQQQVERERLETLLAFCESRACRHQELLRYFGESHPGDCGQCDNCQSPPESWDATEAARKALSCVYRSGQRFGAAHTSDILVGHKSPRVAQLGHDKLSTFGIGSEHPRATWLSVIRQLLARGHLQTDADGHGGLQLSDSCRPLLRGEESLLLRRDQLPRKKHSRSDQADDDRPANDPAWEALRQCRRDLAQKEGVPPYVIFHDATLAAMLRHAPTTLDELAQVPGIGQHKLKQYGRIFLRVLTTLDEDDALPVAE</sequence>
<dbReference type="SMART" id="SM00487">
    <property type="entry name" value="DEXDc"/>
    <property type="match status" value="1"/>
</dbReference>